<dbReference type="InterPro" id="IPR004326">
    <property type="entry name" value="Mlo"/>
</dbReference>
<dbReference type="GO" id="GO:0016020">
    <property type="term" value="C:membrane"/>
    <property type="evidence" value="ECO:0007669"/>
    <property type="project" value="UniProtKB-SubCell"/>
</dbReference>
<dbReference type="Pfam" id="PF03094">
    <property type="entry name" value="Mlo"/>
    <property type="match status" value="3"/>
</dbReference>
<comment type="subcellular location">
    <subcellularLocation>
        <location evidence="1 8">Membrane</location>
        <topology evidence="1 8">Multi-pass membrane protein</topology>
    </subcellularLocation>
</comment>
<protein>
    <recommendedName>
        <fullName evidence="8">MLO-like protein</fullName>
    </recommendedName>
</protein>
<feature type="compositionally biased region" description="Polar residues" evidence="9">
    <location>
        <begin position="432"/>
        <end position="442"/>
    </location>
</feature>
<evidence type="ECO:0000256" key="3">
    <source>
        <dbReference type="ARBA" id="ARBA00022692"/>
    </source>
</evidence>
<organism evidence="11 12">
    <name type="scientific">Musa balbisiana</name>
    <name type="common">Banana</name>
    <dbReference type="NCBI Taxonomy" id="52838"/>
    <lineage>
        <taxon>Eukaryota</taxon>
        <taxon>Viridiplantae</taxon>
        <taxon>Streptophyta</taxon>
        <taxon>Embryophyta</taxon>
        <taxon>Tracheophyta</taxon>
        <taxon>Spermatophyta</taxon>
        <taxon>Magnoliopsida</taxon>
        <taxon>Liliopsida</taxon>
        <taxon>Zingiberales</taxon>
        <taxon>Musaceae</taxon>
        <taxon>Musa</taxon>
    </lineage>
</organism>
<feature type="transmembrane region" description="Helical" evidence="10">
    <location>
        <begin position="221"/>
        <end position="239"/>
    </location>
</feature>
<dbReference type="AlphaFoldDB" id="A0A4S8J5D9"/>
<feature type="compositionally biased region" description="Low complexity" evidence="9">
    <location>
        <begin position="387"/>
        <end position="398"/>
    </location>
</feature>
<feature type="compositionally biased region" description="Basic residues" evidence="9">
    <location>
        <begin position="364"/>
        <end position="373"/>
    </location>
</feature>
<evidence type="ECO:0000256" key="10">
    <source>
        <dbReference type="SAM" id="Phobius"/>
    </source>
</evidence>
<comment type="similarity">
    <text evidence="2 8">Belongs to the MLO family.</text>
</comment>
<dbReference type="PANTHER" id="PTHR31942:SF131">
    <property type="entry name" value="OS05G0183566 PROTEIN"/>
    <property type="match status" value="1"/>
</dbReference>
<evidence type="ECO:0000256" key="9">
    <source>
        <dbReference type="SAM" id="MobiDB-lite"/>
    </source>
</evidence>
<keyword evidence="3 8" id="KW-0812">Transmembrane</keyword>
<feature type="compositionally biased region" description="Basic and acidic residues" evidence="9">
    <location>
        <begin position="444"/>
        <end position="458"/>
    </location>
</feature>
<dbReference type="EMBL" id="PYDT01000007">
    <property type="protein sequence ID" value="THU56697.1"/>
    <property type="molecule type" value="Genomic_DNA"/>
</dbReference>
<feature type="compositionally biased region" description="Polar residues" evidence="9">
    <location>
        <begin position="467"/>
        <end position="476"/>
    </location>
</feature>
<keyword evidence="4 8" id="KW-0611">Plant defense</keyword>
<proteinExistence type="inferred from homology"/>
<sequence length="476" mass="53694">MAGGGGGGDSRELDQTPTWAVAAVCAVIVLISILLEKGLHHFGEWLNEKHKKALYEALEKVKAELMILGFISLLLTFGQSYIAKICIPDTFSNTMLPCPIKTDTGIAEAGGGHRRKLLTNALIYGNIQHRILAVGSIVSCPLGKGPLISMNGLHQLHIFIFFLAVFHVASSALTMTLGRAKMRRWKEWETETSSIEYEFSNDPSRFRFAHETSFVRRHTSFWNRITILFYFVSFLKQFFSSVRKADYLALRHGFINIILAIGMKLQAIIARMAIEIQERHAVVQGIPLNAFQITYFFWIWYEFGLKSCFHGNFDFIIARVSVGVGVQFLCSYITLPLYALVSQMGSHMKRSIFDEQTSKALKKWHQAVKKKHEKGTSHASSVHETSPRASSPASPLRPMQRYRTFGHPRELSNSSTGNALDHYNSDTEIEMLSSSKNNNQEPIPTEHHLRIGEHRNNEDQFSFEKLSAQTGGQPQS</sequence>
<feature type="transmembrane region" description="Helical" evidence="10">
    <location>
        <begin position="281"/>
        <end position="301"/>
    </location>
</feature>
<evidence type="ECO:0000256" key="4">
    <source>
        <dbReference type="ARBA" id="ARBA00022821"/>
    </source>
</evidence>
<feature type="region of interest" description="Disordered" evidence="9">
    <location>
        <begin position="364"/>
        <end position="400"/>
    </location>
</feature>
<keyword evidence="7 8" id="KW-0568">Pathogenesis-related protein</keyword>
<dbReference type="GO" id="GO:0006952">
    <property type="term" value="P:defense response"/>
    <property type="evidence" value="ECO:0007669"/>
    <property type="project" value="UniProtKB-KW"/>
</dbReference>
<keyword evidence="8" id="KW-0112">Calmodulin-binding</keyword>
<comment type="domain">
    <text evidence="8">The C-terminus contains a calmodulin-binding domain, which binds calmodulin in a calcium-dependent fashion.</text>
</comment>
<reference evidence="11 12" key="1">
    <citation type="journal article" date="2019" name="Nat. Plants">
        <title>Genome sequencing of Musa balbisiana reveals subgenome evolution and function divergence in polyploid bananas.</title>
        <authorList>
            <person name="Yao X."/>
        </authorList>
    </citation>
    <scope>NUCLEOTIDE SEQUENCE [LARGE SCALE GENOMIC DNA]</scope>
    <source>
        <strain evidence="12">cv. DH-PKW</strain>
        <tissue evidence="11">Leaves</tissue>
    </source>
</reference>
<evidence type="ECO:0000256" key="5">
    <source>
        <dbReference type="ARBA" id="ARBA00022989"/>
    </source>
</evidence>
<keyword evidence="12" id="KW-1185">Reference proteome</keyword>
<evidence type="ECO:0000313" key="11">
    <source>
        <dbReference type="EMBL" id="THU56697.1"/>
    </source>
</evidence>
<evidence type="ECO:0000256" key="1">
    <source>
        <dbReference type="ARBA" id="ARBA00004141"/>
    </source>
</evidence>
<name>A0A4S8J5D9_MUSBA</name>
<keyword evidence="5 8" id="KW-1133">Transmembrane helix</keyword>
<comment type="function">
    <text evidence="8">May be involved in modulation of pathogen defense and leaf cell death.</text>
</comment>
<dbReference type="STRING" id="52838.A0A4S8J5D9"/>
<dbReference type="GO" id="GO:0005516">
    <property type="term" value="F:calmodulin binding"/>
    <property type="evidence" value="ECO:0007669"/>
    <property type="project" value="UniProtKB-KW"/>
</dbReference>
<feature type="transmembrane region" description="Helical" evidence="10">
    <location>
        <begin position="61"/>
        <end position="82"/>
    </location>
</feature>
<accession>A0A4S8J5D9</accession>
<evidence type="ECO:0000256" key="7">
    <source>
        <dbReference type="ARBA" id="ARBA00023265"/>
    </source>
</evidence>
<feature type="region of interest" description="Disordered" evidence="9">
    <location>
        <begin position="431"/>
        <end position="476"/>
    </location>
</feature>
<comment type="caution">
    <text evidence="11">The sequence shown here is derived from an EMBL/GenBank/DDBJ whole genome shotgun (WGS) entry which is preliminary data.</text>
</comment>
<dbReference type="PANTHER" id="PTHR31942">
    <property type="entry name" value="MLO-LIKE PROTEIN 1"/>
    <property type="match status" value="1"/>
</dbReference>
<evidence type="ECO:0000256" key="6">
    <source>
        <dbReference type="ARBA" id="ARBA00023136"/>
    </source>
</evidence>
<feature type="transmembrane region" description="Helical" evidence="10">
    <location>
        <begin position="254"/>
        <end position="274"/>
    </location>
</feature>
<feature type="transmembrane region" description="Helical" evidence="10">
    <location>
        <begin position="156"/>
        <end position="177"/>
    </location>
</feature>
<evidence type="ECO:0000256" key="8">
    <source>
        <dbReference type="RuleBase" id="RU280816"/>
    </source>
</evidence>
<feature type="transmembrane region" description="Helical" evidence="10">
    <location>
        <begin position="19"/>
        <end position="40"/>
    </location>
</feature>
<keyword evidence="6 8" id="KW-0472">Membrane</keyword>
<evidence type="ECO:0000256" key="2">
    <source>
        <dbReference type="ARBA" id="ARBA00006574"/>
    </source>
</evidence>
<dbReference type="Proteomes" id="UP000317650">
    <property type="component" value="Chromosome 11"/>
</dbReference>
<evidence type="ECO:0000313" key="12">
    <source>
        <dbReference type="Proteomes" id="UP000317650"/>
    </source>
</evidence>
<feature type="transmembrane region" description="Helical" evidence="10">
    <location>
        <begin position="316"/>
        <end position="341"/>
    </location>
</feature>
<gene>
    <name evidence="8" type="primary">MLO</name>
    <name evidence="11" type="ORF">C4D60_Mb11t19940</name>
</gene>